<accession>A0AAW0G0G0</accession>
<keyword evidence="3" id="KW-1185">Reference proteome</keyword>
<evidence type="ECO:0000313" key="2">
    <source>
        <dbReference type="EMBL" id="KAK7686721.1"/>
    </source>
</evidence>
<comment type="caution">
    <text evidence="2">The sequence shown here is derived from an EMBL/GenBank/DDBJ whole genome shotgun (WGS) entry which is preliminary data.</text>
</comment>
<organism evidence="2 3">
    <name type="scientific">Cerrena zonata</name>
    <dbReference type="NCBI Taxonomy" id="2478898"/>
    <lineage>
        <taxon>Eukaryota</taxon>
        <taxon>Fungi</taxon>
        <taxon>Dikarya</taxon>
        <taxon>Basidiomycota</taxon>
        <taxon>Agaricomycotina</taxon>
        <taxon>Agaricomycetes</taxon>
        <taxon>Polyporales</taxon>
        <taxon>Cerrenaceae</taxon>
        <taxon>Cerrena</taxon>
    </lineage>
</organism>
<dbReference type="AlphaFoldDB" id="A0AAW0G0G0"/>
<sequence length="1206" mass="134691">MMENNELELRAHIRHLLLDYALTHLTTDYVAFTQNAVSELLPDILNLVSTVDPTNPVLEPSIADAVLKSSKSKPLKPYDDQLPRNTESIQYIRTILSPHGLRSIPSSRCWDAAREDNLLKLTRPMSPILTKQSLLETPDIGHKTAKDLTSTSQGDMLKTFQFSKLNVSDAIPLQCELSQDPLNTRLTLEPEVFHMIKSTASSAHLPPTDQHNKWIKTFLRPDTPPLKLPRPISPPIFSRDSSSIGGFGAPHSEPPRQFRMETTRDLVEQSFVSEVDISDGFDMDEAHLVVVNGWQAVESTSSPTPSLTSSNGDQIDELFLESSSPAPEISIINRLWESTMDEYELPRAEKIGGGAQPKRLGEGESLSTFLAPAGIKSLPTNVLARIDIGPKIATTPTSQPSSPHTPTAASMIGQTSRFNDDSDDFDPGLDEESGDDLVHLLKDVRGDLDIEDPMRWIINERLDDKESMFMDVPRLPEPHDHPPNDTYLPSTLTSMVQAIKAKGDDDSGPVSSDAKPSPFLKKVKGLQPLNIELSWVPFNYGTSVPTHEEVTRVLNDDLEKDFYSTSGLDPSHVDKELSRLFSGAAISNLDDSDEDFKLDSAKHWYQEDPALMAKKIEDDFAFVLTAQEMRHLYGHAEPTQDILHDNKIRLDGNGYRDEELWESPSAKRVKLDQRTDYTNTAFDDFLPDESNELDTVYTNQKPSEDSGVFFDDLSVADLDPNDNDGTFAHLATFAEGFDGPRDDGDMFPDLDPILIDSAYPSPIYRPATSCHSHNNISKDPDTHQDFPFDVPQTQDFLPLSINSTQRSNHPEAHSQNQQFEAAPPYLSVPSPDKLHDARGTLPVMEEDPAPFSRRTIPNATNNPISAKESLAAFLALRSKTSKELEALDIKDTDPPSSAGNPTDLAILQPLDDWQIPPELLDKNTLVLPEELSKSNSMHTYLTSMDTLLKRGLVRCLTSDTCSVNLVERDQLDGTHFILDPDTSVILIPLLSLPSYCQDLTDFISQLSWRYDHILVLFEAFPTSRYDQRGEEENRGDLNPFSPPVVKSVKKLRRDMNIAGSMGTKKENTTVRYAFATTVKEVAFFVRLYGNLAEGRDTSDGTIWGPRPWLETIEDEENETYVADPPSMNRFVAAMILTQTTLDDFLDCSSEERMQTFGPLVGWERIESFNRTLERRVQFMQLPSSSPAFTSLSSPFLQDDTAAEMQG</sequence>
<protein>
    <submittedName>
        <fullName evidence="2">Uncharacterized protein</fullName>
    </submittedName>
</protein>
<dbReference type="EMBL" id="JASBNA010000016">
    <property type="protein sequence ID" value="KAK7686721.1"/>
    <property type="molecule type" value="Genomic_DNA"/>
</dbReference>
<evidence type="ECO:0000256" key="1">
    <source>
        <dbReference type="SAM" id="MobiDB-lite"/>
    </source>
</evidence>
<dbReference type="Proteomes" id="UP001385951">
    <property type="component" value="Unassembled WGS sequence"/>
</dbReference>
<reference evidence="2 3" key="1">
    <citation type="submission" date="2022-09" db="EMBL/GenBank/DDBJ databases">
        <authorList>
            <person name="Palmer J.M."/>
        </authorList>
    </citation>
    <scope>NUCLEOTIDE SEQUENCE [LARGE SCALE GENOMIC DNA]</scope>
    <source>
        <strain evidence="2 3">DSM 7382</strain>
    </source>
</reference>
<feature type="compositionally biased region" description="Low complexity" evidence="1">
    <location>
        <begin position="393"/>
        <end position="410"/>
    </location>
</feature>
<proteinExistence type="predicted"/>
<name>A0AAW0G0G0_9APHY</name>
<gene>
    <name evidence="2" type="ORF">QCA50_010321</name>
</gene>
<feature type="region of interest" description="Disordered" evidence="1">
    <location>
        <begin position="393"/>
        <end position="425"/>
    </location>
</feature>
<evidence type="ECO:0000313" key="3">
    <source>
        <dbReference type="Proteomes" id="UP001385951"/>
    </source>
</evidence>